<sequence length="201" mass="21328">MAAQIHDHTSRNPGPSGFSDLPIHRTRSILANRPVVLMTTRHGASDNVMPIGCLHVPEGSSARISCVVAATTQTFAMLLATGQCAINVPPRSMAEVVSGIGACSGALYDKFALFGLARAEAGLVNVPVLPQCIAQLECRVSDDRAARRYGLFMLEVLRLRVQLASVTNRPGPTRPARALPVRTAPDCIAPVPPYSSSSMSQ</sequence>
<organism evidence="6 7">
    <name type="scientific">Novosphingobium colocasiae</name>
    <dbReference type="NCBI Taxonomy" id="1256513"/>
    <lineage>
        <taxon>Bacteria</taxon>
        <taxon>Pseudomonadati</taxon>
        <taxon>Pseudomonadota</taxon>
        <taxon>Alphaproteobacteria</taxon>
        <taxon>Sphingomonadales</taxon>
        <taxon>Sphingomonadaceae</taxon>
        <taxon>Novosphingobium</taxon>
    </lineage>
</organism>
<protein>
    <recommendedName>
        <fullName evidence="5">Flavin reductase like domain-containing protein</fullName>
    </recommendedName>
</protein>
<gene>
    <name evidence="6" type="ORF">GCM10011614_14560</name>
</gene>
<comment type="cofactor">
    <cofactor evidence="1">
        <name>FMN</name>
        <dbReference type="ChEBI" id="CHEBI:58210"/>
    </cofactor>
</comment>
<dbReference type="Proteomes" id="UP000648075">
    <property type="component" value="Unassembled WGS sequence"/>
</dbReference>
<dbReference type="InterPro" id="IPR012349">
    <property type="entry name" value="Split_barrel_FMN-bd"/>
</dbReference>
<dbReference type="Pfam" id="PF01613">
    <property type="entry name" value="Flavin_Reduct"/>
    <property type="match status" value="1"/>
</dbReference>
<dbReference type="RefSeq" id="WP_189620480.1">
    <property type="nucleotide sequence ID" value="NZ_BMZA01000003.1"/>
</dbReference>
<dbReference type="InterPro" id="IPR002563">
    <property type="entry name" value="Flavin_Rdtase-like_dom"/>
</dbReference>
<reference evidence="6" key="2">
    <citation type="submission" date="2020-09" db="EMBL/GenBank/DDBJ databases">
        <authorList>
            <person name="Sun Q."/>
            <person name="Kim S."/>
        </authorList>
    </citation>
    <scope>NUCLEOTIDE SEQUENCE</scope>
    <source>
        <strain evidence="6">KCTC 32255</strain>
    </source>
</reference>
<dbReference type="GO" id="GO:0010181">
    <property type="term" value="F:FMN binding"/>
    <property type="evidence" value="ECO:0007669"/>
    <property type="project" value="InterPro"/>
</dbReference>
<evidence type="ECO:0000259" key="5">
    <source>
        <dbReference type="SMART" id="SM00903"/>
    </source>
</evidence>
<evidence type="ECO:0000313" key="6">
    <source>
        <dbReference type="EMBL" id="GGZ00595.1"/>
    </source>
</evidence>
<dbReference type="PANTHER" id="PTHR43567">
    <property type="entry name" value="FLAVOREDOXIN-RELATED-RELATED"/>
    <property type="match status" value="1"/>
</dbReference>
<dbReference type="PANTHER" id="PTHR43567:SF1">
    <property type="entry name" value="FLAVOREDOXIN"/>
    <property type="match status" value="1"/>
</dbReference>
<feature type="domain" description="Flavin reductase like" evidence="5">
    <location>
        <begin position="30"/>
        <end position="165"/>
    </location>
</feature>
<dbReference type="SUPFAM" id="SSF50475">
    <property type="entry name" value="FMN-binding split barrel"/>
    <property type="match status" value="1"/>
</dbReference>
<accession>A0A918PD07</accession>
<name>A0A918PD07_9SPHN</name>
<dbReference type="AlphaFoldDB" id="A0A918PD07"/>
<dbReference type="Gene3D" id="2.30.110.10">
    <property type="entry name" value="Electron Transport, Fmn-binding Protein, Chain A"/>
    <property type="match status" value="1"/>
</dbReference>
<dbReference type="InterPro" id="IPR052174">
    <property type="entry name" value="Flavoredoxin"/>
</dbReference>
<dbReference type="SMART" id="SM00903">
    <property type="entry name" value="Flavin_Reduct"/>
    <property type="match status" value="1"/>
</dbReference>
<evidence type="ECO:0000256" key="2">
    <source>
        <dbReference type="ARBA" id="ARBA00022630"/>
    </source>
</evidence>
<evidence type="ECO:0000256" key="3">
    <source>
        <dbReference type="ARBA" id="ARBA00038054"/>
    </source>
</evidence>
<proteinExistence type="inferred from homology"/>
<dbReference type="EMBL" id="BMZA01000003">
    <property type="protein sequence ID" value="GGZ00595.1"/>
    <property type="molecule type" value="Genomic_DNA"/>
</dbReference>
<evidence type="ECO:0000256" key="4">
    <source>
        <dbReference type="SAM" id="MobiDB-lite"/>
    </source>
</evidence>
<feature type="compositionally biased region" description="Basic and acidic residues" evidence="4">
    <location>
        <begin position="1"/>
        <end position="10"/>
    </location>
</feature>
<reference evidence="6" key="1">
    <citation type="journal article" date="2014" name="Int. J. Syst. Evol. Microbiol.">
        <title>Complete genome sequence of Corynebacterium casei LMG S-19264T (=DSM 44701T), isolated from a smear-ripened cheese.</title>
        <authorList>
            <consortium name="US DOE Joint Genome Institute (JGI-PGF)"/>
            <person name="Walter F."/>
            <person name="Albersmeier A."/>
            <person name="Kalinowski J."/>
            <person name="Ruckert C."/>
        </authorList>
    </citation>
    <scope>NUCLEOTIDE SEQUENCE</scope>
    <source>
        <strain evidence="6">KCTC 32255</strain>
    </source>
</reference>
<comment type="caution">
    <text evidence="6">The sequence shown here is derived from an EMBL/GenBank/DDBJ whole genome shotgun (WGS) entry which is preliminary data.</text>
</comment>
<comment type="similarity">
    <text evidence="3">Belongs to the flavoredoxin family.</text>
</comment>
<keyword evidence="2" id="KW-0285">Flavoprotein</keyword>
<evidence type="ECO:0000256" key="1">
    <source>
        <dbReference type="ARBA" id="ARBA00001917"/>
    </source>
</evidence>
<feature type="region of interest" description="Disordered" evidence="4">
    <location>
        <begin position="1"/>
        <end position="21"/>
    </location>
</feature>
<evidence type="ECO:0000313" key="7">
    <source>
        <dbReference type="Proteomes" id="UP000648075"/>
    </source>
</evidence>
<keyword evidence="7" id="KW-1185">Reference proteome</keyword>
<dbReference type="GO" id="GO:0016646">
    <property type="term" value="F:oxidoreductase activity, acting on the CH-NH group of donors, NAD or NADP as acceptor"/>
    <property type="evidence" value="ECO:0007669"/>
    <property type="project" value="UniProtKB-ARBA"/>
</dbReference>